<evidence type="ECO:0000313" key="2">
    <source>
        <dbReference type="EMBL" id="KAF6212202.1"/>
    </source>
</evidence>
<feature type="region of interest" description="Disordered" evidence="1">
    <location>
        <begin position="751"/>
        <end position="783"/>
    </location>
</feature>
<reference evidence="2" key="1">
    <citation type="journal article" date="2021" name="Mol. Ecol. Resour.">
        <title>Apolygus lucorum genome provides insights into omnivorousness and mesophyll feeding.</title>
        <authorList>
            <person name="Liu Y."/>
            <person name="Liu H."/>
            <person name="Wang H."/>
            <person name="Huang T."/>
            <person name="Liu B."/>
            <person name="Yang B."/>
            <person name="Yin L."/>
            <person name="Li B."/>
            <person name="Zhang Y."/>
            <person name="Zhang S."/>
            <person name="Jiang F."/>
            <person name="Zhang X."/>
            <person name="Ren Y."/>
            <person name="Wang B."/>
            <person name="Wang S."/>
            <person name="Lu Y."/>
            <person name="Wu K."/>
            <person name="Fan W."/>
            <person name="Wang G."/>
        </authorList>
    </citation>
    <scope>NUCLEOTIDE SEQUENCE</scope>
    <source>
        <strain evidence="2">12Hb</strain>
    </source>
</reference>
<protein>
    <recommendedName>
        <fullName evidence="4">DUF4200 domain-containing protein</fullName>
    </recommendedName>
</protein>
<gene>
    <name evidence="2" type="ORF">GE061_012723</name>
</gene>
<keyword evidence="3" id="KW-1185">Reference proteome</keyword>
<sequence>MIELDIECSPASASLDLKRVDRLCHALENRQELMSQVRKHLNLRPPQHDRVKLPTLADRFNHTRNVAKSTSKFFTTGRNVPPGCERDVTKEKNPFSRCKDTDLLQKVFMHTENRNQAPDSCFIQKHCMNPCICRYPNAETKKCTSQSKKRTSWESAHSSFQVMNKGSNAATPKCPPEINPICARLYVPDVPIPPSKTDLDPEYFNVARGRPVKETFNRHDFSRIQKTVFFQKLFAGFLDDEVKKRQEHHRLDMWELTNISRELDRMKATQEEFANQSHSESVNIVTEQMAISKIREKREEELLRCKGYVNIIKSSLYKKDDMLSTSMYCRDILLQLSPTKFRNAYEEEVQAYRKETSQLANQAITIFSEYCRYNPDPEPDLFLNELVHTFVKQLLSLGPPKIYFKSKWQIDMVFREMELHCMEQMDDLQRMNRLEDEIDGIVHDVKKFYHTQSSLVTQEIDAFRSNSEYQTQRSLDLETETNFLMSTSFKDTVSGDVYLETLALVEVLYSYVLGPSNSKFDGPEMMLQIEEELRDVDIQIREMGKAQYLICEKKVEKRMAKEIKEAQLAKKQDRAVRGGIARVRKMYLRPPYGHGWRKVIPRSPPLLRNGKVPRPEEVKRKESKRLYKHLQLEGICDRDDVEAEIDELLTNFLARRRQQSSKDTAEDDSIVEERSSLRSSVSSDALNMAIQLFESQEEEEKSEKSLSLVQLGYDSEEELLRKNYEMRKRRGEDIPEPDVLYEIKSIDSKFMVSPEERKPPMKDRRHVHRPEPTLKPTNPLSWR</sequence>
<accession>A0A6A4JXP3</accession>
<dbReference type="OrthoDB" id="10264063at2759"/>
<name>A0A6A4JXP3_APOLU</name>
<feature type="region of interest" description="Disordered" evidence="1">
    <location>
        <begin position="657"/>
        <end position="678"/>
    </location>
</feature>
<organism evidence="2 3">
    <name type="scientific">Apolygus lucorum</name>
    <name type="common">Small green plant bug</name>
    <name type="synonym">Lygocoris lucorum</name>
    <dbReference type="NCBI Taxonomy" id="248454"/>
    <lineage>
        <taxon>Eukaryota</taxon>
        <taxon>Metazoa</taxon>
        <taxon>Ecdysozoa</taxon>
        <taxon>Arthropoda</taxon>
        <taxon>Hexapoda</taxon>
        <taxon>Insecta</taxon>
        <taxon>Pterygota</taxon>
        <taxon>Neoptera</taxon>
        <taxon>Paraneoptera</taxon>
        <taxon>Hemiptera</taxon>
        <taxon>Heteroptera</taxon>
        <taxon>Panheteroptera</taxon>
        <taxon>Cimicomorpha</taxon>
        <taxon>Miridae</taxon>
        <taxon>Mirini</taxon>
        <taxon>Apolygus</taxon>
    </lineage>
</organism>
<dbReference type="Proteomes" id="UP000466442">
    <property type="component" value="Unassembled WGS sequence"/>
</dbReference>
<evidence type="ECO:0000313" key="3">
    <source>
        <dbReference type="Proteomes" id="UP000466442"/>
    </source>
</evidence>
<evidence type="ECO:0008006" key="4">
    <source>
        <dbReference type="Google" id="ProtNLM"/>
    </source>
</evidence>
<dbReference type="EMBL" id="WIXP02000004">
    <property type="protein sequence ID" value="KAF6212202.1"/>
    <property type="molecule type" value="Genomic_DNA"/>
</dbReference>
<dbReference type="AlphaFoldDB" id="A0A6A4JXP3"/>
<comment type="caution">
    <text evidence="2">The sequence shown here is derived from an EMBL/GenBank/DDBJ whole genome shotgun (WGS) entry which is preliminary data.</text>
</comment>
<proteinExistence type="predicted"/>
<evidence type="ECO:0000256" key="1">
    <source>
        <dbReference type="SAM" id="MobiDB-lite"/>
    </source>
</evidence>